<sequence length="808" mass="91147">MDTVYKETTSFTRRTEPPDPTAESRFWHSDESDSEDQSDAAVQNEGKKQHRKSSGKKGKTNTSRQLDGTMESRLGKSKSDKHAGLKQVTHPYRLDKENKPAAVNRSVDTNVQNCAWADVNVDDAMQQADASPGTDSRVYLTNVCMQVPENESPSSTHQVVEGHAKISKTEDLGHVMVNMEYAGDSILASMSSVGDIQELEMGEEEEISSDQSNKSKSFTAINANSSDINHIIMQNLHTENVTSDTIVVLNDWTMLNAKASEFMWKEVWNREEDSECEKLIWNNIVLASKKARLEVNVEEHKQSYESAITLLRKDEIAYPCNFFEKSTTLIESLVEWLGNLLDQERAVGMKRKYAHTQGPTGLMVASKEGQTSMEATHQKKKKNKSSKAKPRQSDGKGENLVEVEKLNDIWSSKNRKPEKNFGSSKEKANKEKHGGMSQKRKIIGEFYKEAAKREDNLMGSVANIISKSGNDTSKFLNSIKNMNSCKLSKFSAKVNDSGEVCIDESMIENEAQEVTAARSEKKRLKKKSKRLKGKDMAGQRIEIILQNLRLRKGGGRPHDHGEGYRNYGMNRQVQQDHSKRIVKDMEKEKGRKITTRGKNTKTNMERTVTGTTKKNLKKPTISVVETTNRYSLLDEDGIEIMDTNETPVGITNEDVIPEELNSEWIKTQESNLDVKYNKQVTTKQRIEAKKYVIDKLVPLRTVLSTWSIFHLEYFRCLCSLYKFGAGYLAVLGDSFLGVGRSIDHSPGQNEDVEEVESERDGTAEFMTEDIHPSPSKNEGVDVLEPIEHNLGKQPDHDMETAEVHSHDY</sequence>
<name>A0ACB9JLQ3_9ASTR</name>
<dbReference type="Proteomes" id="UP001056120">
    <property type="component" value="Linkage Group LG04"/>
</dbReference>
<reference evidence="1 2" key="2">
    <citation type="journal article" date="2022" name="Mol. Ecol. Resour.">
        <title>The genomes of chicory, endive, great burdock and yacon provide insights into Asteraceae paleo-polyploidization history and plant inulin production.</title>
        <authorList>
            <person name="Fan W."/>
            <person name="Wang S."/>
            <person name="Wang H."/>
            <person name="Wang A."/>
            <person name="Jiang F."/>
            <person name="Liu H."/>
            <person name="Zhao H."/>
            <person name="Xu D."/>
            <person name="Zhang Y."/>
        </authorList>
    </citation>
    <scope>NUCLEOTIDE SEQUENCE [LARGE SCALE GENOMIC DNA]</scope>
    <source>
        <strain evidence="2">cv. Yunnan</strain>
        <tissue evidence="1">Leaves</tissue>
    </source>
</reference>
<evidence type="ECO:0000313" key="1">
    <source>
        <dbReference type="EMBL" id="KAI3820197.1"/>
    </source>
</evidence>
<gene>
    <name evidence="1" type="ORF">L1987_14056</name>
</gene>
<reference evidence="2" key="1">
    <citation type="journal article" date="2022" name="Mol. Ecol. Resour.">
        <title>The genomes of chicory, endive, great burdock and yacon provide insights into Asteraceae palaeo-polyploidization history and plant inulin production.</title>
        <authorList>
            <person name="Fan W."/>
            <person name="Wang S."/>
            <person name="Wang H."/>
            <person name="Wang A."/>
            <person name="Jiang F."/>
            <person name="Liu H."/>
            <person name="Zhao H."/>
            <person name="Xu D."/>
            <person name="Zhang Y."/>
        </authorList>
    </citation>
    <scope>NUCLEOTIDE SEQUENCE [LARGE SCALE GENOMIC DNA]</scope>
    <source>
        <strain evidence="2">cv. Yunnan</strain>
    </source>
</reference>
<evidence type="ECO:0000313" key="2">
    <source>
        <dbReference type="Proteomes" id="UP001056120"/>
    </source>
</evidence>
<comment type="caution">
    <text evidence="1">The sequence shown here is derived from an EMBL/GenBank/DDBJ whole genome shotgun (WGS) entry which is preliminary data.</text>
</comment>
<proteinExistence type="predicted"/>
<organism evidence="1 2">
    <name type="scientific">Smallanthus sonchifolius</name>
    <dbReference type="NCBI Taxonomy" id="185202"/>
    <lineage>
        <taxon>Eukaryota</taxon>
        <taxon>Viridiplantae</taxon>
        <taxon>Streptophyta</taxon>
        <taxon>Embryophyta</taxon>
        <taxon>Tracheophyta</taxon>
        <taxon>Spermatophyta</taxon>
        <taxon>Magnoliopsida</taxon>
        <taxon>eudicotyledons</taxon>
        <taxon>Gunneridae</taxon>
        <taxon>Pentapetalae</taxon>
        <taxon>asterids</taxon>
        <taxon>campanulids</taxon>
        <taxon>Asterales</taxon>
        <taxon>Asteraceae</taxon>
        <taxon>Asteroideae</taxon>
        <taxon>Heliantheae alliance</taxon>
        <taxon>Millerieae</taxon>
        <taxon>Smallanthus</taxon>
    </lineage>
</organism>
<keyword evidence="2" id="KW-1185">Reference proteome</keyword>
<accession>A0ACB9JLQ3</accession>
<protein>
    <submittedName>
        <fullName evidence="1">Uncharacterized protein</fullName>
    </submittedName>
</protein>
<dbReference type="EMBL" id="CM042021">
    <property type="protein sequence ID" value="KAI3820197.1"/>
    <property type="molecule type" value="Genomic_DNA"/>
</dbReference>